<organism evidence="3 4">
    <name type="scientific">Cytobacillus praedii</name>
    <dbReference type="NCBI Taxonomy" id="1742358"/>
    <lineage>
        <taxon>Bacteria</taxon>
        <taxon>Bacillati</taxon>
        <taxon>Bacillota</taxon>
        <taxon>Bacilli</taxon>
        <taxon>Bacillales</taxon>
        <taxon>Bacillaceae</taxon>
        <taxon>Cytobacillus</taxon>
    </lineage>
</organism>
<reference evidence="3 4" key="1">
    <citation type="submission" date="2019-03" db="EMBL/GenBank/DDBJ databases">
        <authorList>
            <person name="Jensen L."/>
            <person name="Storgaard J."/>
            <person name="Sulaj E."/>
            <person name="Schramm A."/>
            <person name="Marshall I.P.G."/>
        </authorList>
    </citation>
    <scope>NUCLEOTIDE SEQUENCE [LARGE SCALE GENOMIC DNA]</scope>
    <source>
        <strain evidence="3 4">2017H2G3</strain>
    </source>
</reference>
<accession>A0A4R1ARD2</accession>
<dbReference type="PANTHER" id="PTHR13847:SF287">
    <property type="entry name" value="FAD-DEPENDENT OXIDOREDUCTASE DOMAIN-CONTAINING PROTEIN 1"/>
    <property type="match status" value="1"/>
</dbReference>
<dbReference type="Proteomes" id="UP000293846">
    <property type="component" value="Unassembled WGS sequence"/>
</dbReference>
<evidence type="ECO:0000313" key="3">
    <source>
        <dbReference type="EMBL" id="TCJ02471.1"/>
    </source>
</evidence>
<feature type="domain" description="FAD dependent oxidoreductase" evidence="2">
    <location>
        <begin position="5"/>
        <end position="349"/>
    </location>
</feature>
<evidence type="ECO:0000259" key="2">
    <source>
        <dbReference type="Pfam" id="PF01266"/>
    </source>
</evidence>
<comment type="caution">
    <text evidence="3">The sequence shown here is derived from an EMBL/GenBank/DDBJ whole genome shotgun (WGS) entry which is preliminary data.</text>
</comment>
<gene>
    <name evidence="3" type="ORF">E0Y62_19235</name>
</gene>
<dbReference type="Gene3D" id="3.30.9.10">
    <property type="entry name" value="D-Amino Acid Oxidase, subunit A, domain 2"/>
    <property type="match status" value="1"/>
</dbReference>
<dbReference type="Pfam" id="PF01266">
    <property type="entry name" value="DAO"/>
    <property type="match status" value="1"/>
</dbReference>
<evidence type="ECO:0000313" key="4">
    <source>
        <dbReference type="Proteomes" id="UP000293846"/>
    </source>
</evidence>
<dbReference type="InterPro" id="IPR006076">
    <property type="entry name" value="FAD-dep_OxRdtase"/>
</dbReference>
<sequence length="380" mass="41624">MEQYDVVIVGAGIIGCSIAYFLTEAGYSNVLVIDKTGIASDITGICPGGVRQQWGTEINCIMSKRSTEFFQTINNRLDPEYEIKFRNVGYLYTFHSEDAKNKYAKSVTLQNSLGIPTKFITPSEAKEIVPGINESSFISASFCETDGFADDAYHVTNSFAAAAKRKGVKFVSDTVENIVVENGIVKGVNCSNRGYISSEKVVNAAGLGSKKLAETAGVDLPINFEVRRILYTNRVTERILEPLLISFEKGFAAKQLTDGTIYLSYLGKDLQPPYNMFDFQLRAAEVGTEIFPQLEELVFHSHVDGTYDSTPDHQAILGDVDGLPGYYQAAGMSGHGFMMSPAIGEAVASIVTGKTLKIDVSSLHYRRFANQKLIFEPSVV</sequence>
<dbReference type="STRING" id="1742358.GCA_001439605_01254"/>
<proteinExistence type="predicted"/>
<keyword evidence="4" id="KW-1185">Reference proteome</keyword>
<dbReference type="GO" id="GO:0005737">
    <property type="term" value="C:cytoplasm"/>
    <property type="evidence" value="ECO:0007669"/>
    <property type="project" value="TreeGrafter"/>
</dbReference>
<dbReference type="InterPro" id="IPR036188">
    <property type="entry name" value="FAD/NAD-bd_sf"/>
</dbReference>
<dbReference type="RefSeq" id="WP_131237853.1">
    <property type="nucleotide sequence ID" value="NZ_SJTH01000032.1"/>
</dbReference>
<dbReference type="SUPFAM" id="SSF51905">
    <property type="entry name" value="FAD/NAD(P)-binding domain"/>
    <property type="match status" value="1"/>
</dbReference>
<name>A0A4R1ARD2_9BACI</name>
<dbReference type="PANTHER" id="PTHR13847">
    <property type="entry name" value="SARCOSINE DEHYDROGENASE-RELATED"/>
    <property type="match status" value="1"/>
</dbReference>
<keyword evidence="1" id="KW-0560">Oxidoreductase</keyword>
<evidence type="ECO:0000256" key="1">
    <source>
        <dbReference type="ARBA" id="ARBA00023002"/>
    </source>
</evidence>
<dbReference type="GO" id="GO:0016491">
    <property type="term" value="F:oxidoreductase activity"/>
    <property type="evidence" value="ECO:0007669"/>
    <property type="project" value="UniProtKB-KW"/>
</dbReference>
<dbReference type="AlphaFoldDB" id="A0A4R1ARD2"/>
<protein>
    <submittedName>
        <fullName evidence="3">FAD-binding oxidoreductase</fullName>
    </submittedName>
</protein>
<dbReference type="Gene3D" id="3.50.50.60">
    <property type="entry name" value="FAD/NAD(P)-binding domain"/>
    <property type="match status" value="1"/>
</dbReference>
<dbReference type="EMBL" id="SJTH01000032">
    <property type="protein sequence ID" value="TCJ02471.1"/>
    <property type="molecule type" value="Genomic_DNA"/>
</dbReference>
<dbReference type="OrthoDB" id="9794226at2"/>